<name>A0A0G0JC95_9BACT</name>
<proteinExistence type="predicted"/>
<evidence type="ECO:0000313" key="1">
    <source>
        <dbReference type="EMBL" id="KKQ34404.1"/>
    </source>
</evidence>
<protein>
    <submittedName>
        <fullName evidence="1">Uncharacterized protein</fullName>
    </submittedName>
</protein>
<accession>A0A0G0JC95</accession>
<dbReference type="EMBL" id="LBTF01000050">
    <property type="protein sequence ID" value="KKQ34404.1"/>
    <property type="molecule type" value="Genomic_DNA"/>
</dbReference>
<comment type="caution">
    <text evidence="1">The sequence shown here is derived from an EMBL/GenBank/DDBJ whole genome shotgun (WGS) entry which is preliminary data.</text>
</comment>
<organism evidence="1 2">
    <name type="scientific">Candidatus Nomurabacteria bacterium GW2011_GWB1_37_5</name>
    <dbReference type="NCBI Taxonomy" id="1618742"/>
    <lineage>
        <taxon>Bacteria</taxon>
        <taxon>Candidatus Nomuraibacteriota</taxon>
    </lineage>
</organism>
<dbReference type="AlphaFoldDB" id="A0A0G0JC95"/>
<sequence>MNENIISKMTNTLENKEIKNPVIEALRYPIKNLLGQLSNSIEGSKYNLIIGDDASGRVPTLIFNKVISDVYKKKGAKKPDVIFLPGSGTDAIIAIRNIEKYMEDIFKKRGIDPGKTKILIVADTIMSGESLRPLSFALRGKKIEYDIATVGLQTVPGMLSVLESAPKLGGKIYYGEKGTPKIYGRPELSGINKEYGDLKSTRYSDFKTSAWVNMAKMSEKTGVLNPQEINKLVSDAESRKVSINKGVAEARKDVDILSDQLVKWYEDNKSKITKRVPEESVELELN</sequence>
<reference evidence="1 2" key="1">
    <citation type="journal article" date="2015" name="Nature">
        <title>rRNA introns, odd ribosomes, and small enigmatic genomes across a large radiation of phyla.</title>
        <authorList>
            <person name="Brown C.T."/>
            <person name="Hug L.A."/>
            <person name="Thomas B.C."/>
            <person name="Sharon I."/>
            <person name="Castelle C.J."/>
            <person name="Singh A."/>
            <person name="Wilkins M.J."/>
            <person name="Williams K.H."/>
            <person name="Banfield J.F."/>
        </authorList>
    </citation>
    <scope>NUCLEOTIDE SEQUENCE [LARGE SCALE GENOMIC DNA]</scope>
</reference>
<evidence type="ECO:0000313" key="2">
    <source>
        <dbReference type="Proteomes" id="UP000033876"/>
    </source>
</evidence>
<dbReference type="Proteomes" id="UP000033876">
    <property type="component" value="Unassembled WGS sequence"/>
</dbReference>
<gene>
    <name evidence="1" type="ORF">US50_C0050G0012</name>
</gene>